<dbReference type="PANTHER" id="PTHR38459">
    <property type="entry name" value="PROPHAGE BACTOPRENOL-LINKED GLUCOSE TRANSLOCASE HOMOLOG"/>
    <property type="match status" value="1"/>
</dbReference>
<dbReference type="InterPro" id="IPR007267">
    <property type="entry name" value="GtrA_DPMS_TM"/>
</dbReference>
<evidence type="ECO:0000256" key="5">
    <source>
        <dbReference type="ARBA" id="ARBA00023136"/>
    </source>
</evidence>
<protein>
    <submittedName>
        <fullName evidence="8">Putative membrane spanning protein with GtrA-like domain</fullName>
    </submittedName>
</protein>
<keyword evidence="5 6" id="KW-0472">Membrane</keyword>
<proteinExistence type="inferred from homology"/>
<evidence type="ECO:0000256" key="6">
    <source>
        <dbReference type="SAM" id="Phobius"/>
    </source>
</evidence>
<dbReference type="EMBL" id="CP006018">
    <property type="protein sequence ID" value="AIC91456.1"/>
    <property type="molecule type" value="Genomic_DNA"/>
</dbReference>
<dbReference type="GO" id="GO:0005886">
    <property type="term" value="C:plasma membrane"/>
    <property type="evidence" value="ECO:0007669"/>
    <property type="project" value="TreeGrafter"/>
</dbReference>
<accession>A0A087VSZ4</accession>
<evidence type="ECO:0000313" key="9">
    <source>
        <dbReference type="Proteomes" id="UP000028569"/>
    </source>
</evidence>
<reference evidence="8 9" key="1">
    <citation type="journal article" date="2014" name="Appl. Environ. Microbiol.">
        <title>Genomic encyclopedia of type strains of the genus Bifidobacterium.</title>
        <authorList>
            <person name="Milani C."/>
            <person name="Lugli G.A."/>
            <person name="Duranti S."/>
            <person name="Turroni F."/>
            <person name="Bottacini F."/>
            <person name="Mangifesta M."/>
            <person name="Sanchez B."/>
            <person name="Viappiani A."/>
            <person name="Mancabelli L."/>
            <person name="Taminiau B."/>
            <person name="Delcenserie V."/>
            <person name="Barrangou R."/>
            <person name="Margolles A."/>
            <person name="van Sinderen D."/>
            <person name="Ventura M."/>
        </authorList>
    </citation>
    <scope>NUCLEOTIDE SEQUENCE [LARGE SCALE GENOMIC DNA]</scope>
    <source>
        <strain evidence="8 9">LMG 11587</strain>
    </source>
</reference>
<evidence type="ECO:0000256" key="1">
    <source>
        <dbReference type="ARBA" id="ARBA00004141"/>
    </source>
</evidence>
<dbReference type="Proteomes" id="UP000028569">
    <property type="component" value="Chromosome"/>
</dbReference>
<dbReference type="RefSeq" id="WP_033491375.1">
    <property type="nucleotide sequence ID" value="NZ_CP006018.1"/>
</dbReference>
<feature type="transmembrane region" description="Helical" evidence="6">
    <location>
        <begin position="12"/>
        <end position="32"/>
    </location>
</feature>
<evidence type="ECO:0000256" key="2">
    <source>
        <dbReference type="ARBA" id="ARBA00009399"/>
    </source>
</evidence>
<dbReference type="AlphaFoldDB" id="A0A087VSZ4"/>
<organism evidence="8 9">
    <name type="scientific">Bifidobacterium [indicum] DSM 20214 = LMG 11587</name>
    <dbReference type="NCBI Taxonomy" id="1341694"/>
    <lineage>
        <taxon>Bacteria</taxon>
        <taxon>Bacillati</taxon>
        <taxon>Actinomycetota</taxon>
        <taxon>Actinomycetes</taxon>
        <taxon>Bifidobacteriales</taxon>
        <taxon>Bifidobacteriaceae</taxon>
        <taxon>Bifidobacterium</taxon>
    </lineage>
</organism>
<evidence type="ECO:0000256" key="4">
    <source>
        <dbReference type="ARBA" id="ARBA00022989"/>
    </source>
</evidence>
<keyword evidence="3 6" id="KW-0812">Transmembrane</keyword>
<keyword evidence="9" id="KW-1185">Reference proteome</keyword>
<dbReference type="GO" id="GO:0000271">
    <property type="term" value="P:polysaccharide biosynthetic process"/>
    <property type="evidence" value="ECO:0007669"/>
    <property type="project" value="InterPro"/>
</dbReference>
<name>A0A087VSZ4_9BIFI</name>
<feature type="transmembrane region" description="Helical" evidence="6">
    <location>
        <begin position="75"/>
        <end position="98"/>
    </location>
</feature>
<sequence>MRKLIEQLVKFGIVGAIAFIIDVSIMNLLIILAHFNNVLAGAISFLISLAFNYLASMKFVFKHRNDMARWMEMTVFLISSVIGLGINELILWAGTAMLPADAIHSMHSKYVLYSNAAKIVATVVVAIWNFIIRKWLLDAPAPGQPAKEGSLSHRLGAWSLTHRPFGWN</sequence>
<keyword evidence="4 6" id="KW-1133">Transmembrane helix</keyword>
<dbReference type="Pfam" id="PF04138">
    <property type="entry name" value="GtrA_DPMS_TM"/>
    <property type="match status" value="1"/>
</dbReference>
<comment type="similarity">
    <text evidence="2">Belongs to the GtrA family.</text>
</comment>
<evidence type="ECO:0000256" key="3">
    <source>
        <dbReference type="ARBA" id="ARBA00022692"/>
    </source>
</evidence>
<evidence type="ECO:0000313" key="8">
    <source>
        <dbReference type="EMBL" id="AIC91456.1"/>
    </source>
</evidence>
<dbReference type="OrthoDB" id="9807815at2"/>
<dbReference type="PANTHER" id="PTHR38459:SF1">
    <property type="entry name" value="PROPHAGE BACTOPRENOL-LINKED GLUCOSE TRANSLOCASE HOMOLOG"/>
    <property type="match status" value="1"/>
</dbReference>
<feature type="transmembrane region" description="Helical" evidence="6">
    <location>
        <begin position="38"/>
        <end position="55"/>
    </location>
</feature>
<dbReference type="KEGG" id="bii:BINDI_0170"/>
<comment type="subcellular location">
    <subcellularLocation>
        <location evidence="1">Membrane</location>
        <topology evidence="1">Multi-pass membrane protein</topology>
    </subcellularLocation>
</comment>
<dbReference type="HOGENOM" id="CLU_083873_6_3_11"/>
<gene>
    <name evidence="8" type="ORF">BINDI_0170</name>
</gene>
<feature type="transmembrane region" description="Helical" evidence="6">
    <location>
        <begin position="110"/>
        <end position="131"/>
    </location>
</feature>
<feature type="domain" description="GtrA/DPMS transmembrane" evidence="7">
    <location>
        <begin position="10"/>
        <end position="136"/>
    </location>
</feature>
<evidence type="ECO:0000259" key="7">
    <source>
        <dbReference type="Pfam" id="PF04138"/>
    </source>
</evidence>
<dbReference type="InterPro" id="IPR051401">
    <property type="entry name" value="GtrA_CellWall_Glycosyl"/>
</dbReference>